<keyword evidence="8" id="KW-1185">Reference proteome</keyword>
<feature type="transmembrane region" description="Helical" evidence="6">
    <location>
        <begin position="12"/>
        <end position="31"/>
    </location>
</feature>
<feature type="transmembrane region" description="Helical" evidence="6">
    <location>
        <begin position="155"/>
        <end position="184"/>
    </location>
</feature>
<evidence type="ECO:0000256" key="1">
    <source>
        <dbReference type="ARBA" id="ARBA00004651"/>
    </source>
</evidence>
<dbReference type="AlphaFoldDB" id="A0A4Z1DZ03"/>
<dbReference type="Proteomes" id="UP000297318">
    <property type="component" value="Unassembled WGS sequence"/>
</dbReference>
<keyword evidence="3 6" id="KW-0812">Transmembrane</keyword>
<keyword evidence="2" id="KW-1003">Cell membrane</keyword>
<evidence type="ECO:0000256" key="6">
    <source>
        <dbReference type="SAM" id="Phobius"/>
    </source>
</evidence>
<keyword evidence="5 6" id="KW-0472">Membrane</keyword>
<evidence type="ECO:0000256" key="5">
    <source>
        <dbReference type="ARBA" id="ARBA00023136"/>
    </source>
</evidence>
<dbReference type="GO" id="GO:0005886">
    <property type="term" value="C:plasma membrane"/>
    <property type="evidence" value="ECO:0007669"/>
    <property type="project" value="UniProtKB-SubCell"/>
</dbReference>
<protein>
    <submittedName>
        <fullName evidence="7">Putative conserved integral membrane protein</fullName>
    </submittedName>
</protein>
<sequence length="400" mass="39961">MIGRRQGAQVGLASAVAAGVGMLVLLASARLLPLTESTDFQTFWAALFACFGVLSGLSIEVTRSAATASATPARGPRLAVVALVATVACLTLLAVSSALWAPFVFPQHTVMFAALLVLGASAYAGHSTLVGALAGSGRWSTYAATITLESAVRAALVGLALLVGTGLFGMAVGATVAAATWLAVWLTRPAARAALAARADVAAPALTRRIGAALAAQGSSALLVVGFPVLLRLTTDASEFAAAAPLLLAITLTRAPLLVPLNAYQGVAVAHFVAQRERGLAAAARPLAAVAGVGAVGAGLALLVGSPLLRLLGGPDFVVPGTVLAGLVLAATAIALLTLTGALTQALEQHAWYLAGWLVATATAVALLLTPGTMAGRTLLALTVGPLAGILVHLVRAARR</sequence>
<organism evidence="7 8">
    <name type="scientific">Serinibacter arcticus</name>
    <dbReference type="NCBI Taxonomy" id="1655435"/>
    <lineage>
        <taxon>Bacteria</taxon>
        <taxon>Bacillati</taxon>
        <taxon>Actinomycetota</taxon>
        <taxon>Actinomycetes</taxon>
        <taxon>Micrococcales</taxon>
        <taxon>Beutenbergiaceae</taxon>
        <taxon>Serinibacter</taxon>
    </lineage>
</organism>
<evidence type="ECO:0000313" key="7">
    <source>
        <dbReference type="EMBL" id="TGO04078.1"/>
    </source>
</evidence>
<accession>A0A4Z1DZ03</accession>
<feature type="transmembrane region" description="Helical" evidence="6">
    <location>
        <begin position="109"/>
        <end position="134"/>
    </location>
</feature>
<feature type="transmembrane region" description="Helical" evidence="6">
    <location>
        <begin position="43"/>
        <end position="66"/>
    </location>
</feature>
<comment type="subcellular location">
    <subcellularLocation>
        <location evidence="1">Cell membrane</location>
        <topology evidence="1">Multi-pass membrane protein</topology>
    </subcellularLocation>
</comment>
<evidence type="ECO:0000256" key="3">
    <source>
        <dbReference type="ARBA" id="ARBA00022692"/>
    </source>
</evidence>
<dbReference type="InterPro" id="IPR050833">
    <property type="entry name" value="Poly_Biosynth_Transport"/>
</dbReference>
<comment type="caution">
    <text evidence="7">The sequence shown here is derived from an EMBL/GenBank/DDBJ whole genome shotgun (WGS) entry which is preliminary data.</text>
</comment>
<name>A0A4Z1DZ03_9MICO</name>
<dbReference type="PANTHER" id="PTHR30250">
    <property type="entry name" value="PST FAMILY PREDICTED COLANIC ACID TRANSPORTER"/>
    <property type="match status" value="1"/>
</dbReference>
<gene>
    <name evidence="7" type="ORF">SERN_2669</name>
</gene>
<evidence type="ECO:0000256" key="4">
    <source>
        <dbReference type="ARBA" id="ARBA00022989"/>
    </source>
</evidence>
<feature type="transmembrane region" description="Helical" evidence="6">
    <location>
        <begin position="210"/>
        <end position="231"/>
    </location>
</feature>
<feature type="transmembrane region" description="Helical" evidence="6">
    <location>
        <begin position="78"/>
        <end position="103"/>
    </location>
</feature>
<evidence type="ECO:0000313" key="8">
    <source>
        <dbReference type="Proteomes" id="UP000297318"/>
    </source>
</evidence>
<dbReference type="EMBL" id="RHPJ01000004">
    <property type="protein sequence ID" value="TGO04078.1"/>
    <property type="molecule type" value="Genomic_DNA"/>
</dbReference>
<reference evidence="7 8" key="1">
    <citation type="submission" date="2018-11" db="EMBL/GenBank/DDBJ databases">
        <title>Complete genome sequencing of the Actinobacteria Serinibacter sp. K3-2.</title>
        <authorList>
            <person name="Rakitin A.L."/>
            <person name="Beletsky A.V."/>
            <person name="Mardanov A.V."/>
            <person name="Ravin N.V."/>
            <person name="Gromova A.S."/>
            <person name="Filippova S.N."/>
            <person name="Gal'Chenko V.F."/>
        </authorList>
    </citation>
    <scope>NUCLEOTIDE SEQUENCE [LARGE SCALE GENOMIC DNA]</scope>
    <source>
        <strain evidence="7 8">K3-2</strain>
    </source>
</reference>
<evidence type="ECO:0000256" key="2">
    <source>
        <dbReference type="ARBA" id="ARBA00022475"/>
    </source>
</evidence>
<feature type="transmembrane region" description="Helical" evidence="6">
    <location>
        <begin position="286"/>
        <end position="305"/>
    </location>
</feature>
<feature type="transmembrane region" description="Helical" evidence="6">
    <location>
        <begin position="375"/>
        <end position="395"/>
    </location>
</feature>
<proteinExistence type="predicted"/>
<feature type="transmembrane region" description="Helical" evidence="6">
    <location>
        <begin position="317"/>
        <end position="339"/>
    </location>
</feature>
<dbReference type="PANTHER" id="PTHR30250:SF11">
    <property type="entry name" value="O-ANTIGEN TRANSPORTER-RELATED"/>
    <property type="match status" value="1"/>
</dbReference>
<feature type="transmembrane region" description="Helical" evidence="6">
    <location>
        <begin position="351"/>
        <end position="369"/>
    </location>
</feature>
<keyword evidence="4 6" id="KW-1133">Transmembrane helix</keyword>